<evidence type="ECO:0000256" key="5">
    <source>
        <dbReference type="ARBA" id="ARBA00023014"/>
    </source>
</evidence>
<dbReference type="PROSITE" id="PS00198">
    <property type="entry name" value="4FE4S_FER_1"/>
    <property type="match status" value="2"/>
</dbReference>
<dbReference type="AlphaFoldDB" id="A0A1I0ZZ44"/>
<feature type="domain" description="4Fe-4S ferredoxin-type" evidence="6">
    <location>
        <begin position="11"/>
        <end position="42"/>
    </location>
</feature>
<dbReference type="InterPro" id="IPR004017">
    <property type="entry name" value="Cys_rich_dom"/>
</dbReference>
<evidence type="ECO:0000256" key="4">
    <source>
        <dbReference type="ARBA" id="ARBA00023004"/>
    </source>
</evidence>
<proteinExistence type="predicted"/>
<keyword evidence="4" id="KW-0408">Iron</keyword>
<sequence>MDKVKINGKMLSDIIESKEKCINCKLCYKECPMMDNFCKSPRDLMGKIIDDGEFDKLLPYSCMLCNKCSEVCPKGVDLKSVFYDMRKDMFLNHRKELNSIGYKIVKYHQKSSFVPIFSSKVKQKSVKRVFIPGCSLSSYSNEIVYGAYNYLKNIFDNIELVVKCCGKPTLDVGDSVGFKNYYSQIDRIIQEKNVEEVIVACSNCYKTIKNNSPNVKVKMIWEVIHEYGLPSNLKDFYKDLDIKFALHDPCPIKEEDNVHNSVREVLNYLGVSYVEFDKNRRNTECCGYGAMVGVFNNELAIKQMNKRANSVDTQYIISYCESCVEAMLMAKKNSLHVLDFIFNRDILNKKCFSQSLKSFSSKWVERYKAAKIES</sequence>
<keyword evidence="5" id="KW-0411">Iron-sulfur</keyword>
<dbReference type="PANTHER" id="PTHR43255">
    <property type="entry name" value="IRON-SULFUR-BINDING OXIDOREDUCTASE FADF-RELATED-RELATED"/>
    <property type="match status" value="1"/>
</dbReference>
<dbReference type="SUPFAM" id="SSF46548">
    <property type="entry name" value="alpha-helical ferredoxin"/>
    <property type="match status" value="1"/>
</dbReference>
<evidence type="ECO:0000259" key="6">
    <source>
        <dbReference type="PROSITE" id="PS51379"/>
    </source>
</evidence>
<dbReference type="EMBL" id="FOKI01000026">
    <property type="protein sequence ID" value="SFB29670.1"/>
    <property type="molecule type" value="Genomic_DNA"/>
</dbReference>
<dbReference type="PANTHER" id="PTHR43255:SF1">
    <property type="entry name" value="IRON-SULFUR-BINDING OXIDOREDUCTASE FADF-RELATED"/>
    <property type="match status" value="1"/>
</dbReference>
<dbReference type="GO" id="GO:0016491">
    <property type="term" value="F:oxidoreductase activity"/>
    <property type="evidence" value="ECO:0007669"/>
    <property type="project" value="UniProtKB-KW"/>
</dbReference>
<dbReference type="GO" id="GO:0046872">
    <property type="term" value="F:metal ion binding"/>
    <property type="evidence" value="ECO:0007669"/>
    <property type="project" value="UniProtKB-KW"/>
</dbReference>
<dbReference type="InterPro" id="IPR009051">
    <property type="entry name" value="Helical_ferredxn"/>
</dbReference>
<gene>
    <name evidence="7" type="ORF">SAMN04488528_102615</name>
</gene>
<evidence type="ECO:0000256" key="3">
    <source>
        <dbReference type="ARBA" id="ARBA00023002"/>
    </source>
</evidence>
<name>A0A1I0ZZ44_9CLOT</name>
<accession>A0A1I0ZZ44</accession>
<dbReference type="GO" id="GO:0005886">
    <property type="term" value="C:plasma membrane"/>
    <property type="evidence" value="ECO:0007669"/>
    <property type="project" value="TreeGrafter"/>
</dbReference>
<protein>
    <submittedName>
        <fullName evidence="7">Fe-S oxidoreductase</fullName>
    </submittedName>
</protein>
<keyword evidence="3" id="KW-0560">Oxidoreductase</keyword>
<dbReference type="InterPro" id="IPR017900">
    <property type="entry name" value="4Fe4S_Fe_S_CS"/>
</dbReference>
<keyword evidence="8" id="KW-1185">Reference proteome</keyword>
<dbReference type="GO" id="GO:0051539">
    <property type="term" value="F:4 iron, 4 sulfur cluster binding"/>
    <property type="evidence" value="ECO:0007669"/>
    <property type="project" value="UniProtKB-KW"/>
</dbReference>
<keyword evidence="1" id="KW-0004">4Fe-4S</keyword>
<keyword evidence="2" id="KW-0479">Metal-binding</keyword>
<dbReference type="Proteomes" id="UP000198619">
    <property type="component" value="Unassembled WGS sequence"/>
</dbReference>
<evidence type="ECO:0000256" key="2">
    <source>
        <dbReference type="ARBA" id="ARBA00022723"/>
    </source>
</evidence>
<dbReference type="Pfam" id="PF13183">
    <property type="entry name" value="Fer4_8"/>
    <property type="match status" value="1"/>
</dbReference>
<organism evidence="7 8">
    <name type="scientific">Clostridium frigidicarnis</name>
    <dbReference type="NCBI Taxonomy" id="84698"/>
    <lineage>
        <taxon>Bacteria</taxon>
        <taxon>Bacillati</taxon>
        <taxon>Bacillota</taxon>
        <taxon>Clostridia</taxon>
        <taxon>Eubacteriales</taxon>
        <taxon>Clostridiaceae</taxon>
        <taxon>Clostridium</taxon>
    </lineage>
</organism>
<dbReference type="Pfam" id="PF02754">
    <property type="entry name" value="CCG"/>
    <property type="match status" value="2"/>
</dbReference>
<evidence type="ECO:0000313" key="7">
    <source>
        <dbReference type="EMBL" id="SFB29670.1"/>
    </source>
</evidence>
<evidence type="ECO:0000256" key="1">
    <source>
        <dbReference type="ARBA" id="ARBA00022485"/>
    </source>
</evidence>
<dbReference type="Gene3D" id="1.10.1060.10">
    <property type="entry name" value="Alpha-helical ferredoxin"/>
    <property type="match status" value="1"/>
</dbReference>
<dbReference type="OrthoDB" id="5241828at2"/>
<dbReference type="PROSITE" id="PS51379">
    <property type="entry name" value="4FE4S_FER_2"/>
    <property type="match status" value="1"/>
</dbReference>
<dbReference type="InterPro" id="IPR051460">
    <property type="entry name" value="HdrC_iron-sulfur_subunit"/>
</dbReference>
<dbReference type="InterPro" id="IPR017896">
    <property type="entry name" value="4Fe4S_Fe-S-bd"/>
</dbReference>
<evidence type="ECO:0000313" key="8">
    <source>
        <dbReference type="Proteomes" id="UP000198619"/>
    </source>
</evidence>
<dbReference type="STRING" id="84698.SAMN04488528_102615"/>
<reference evidence="7 8" key="1">
    <citation type="submission" date="2016-10" db="EMBL/GenBank/DDBJ databases">
        <authorList>
            <person name="de Groot N.N."/>
        </authorList>
    </citation>
    <scope>NUCLEOTIDE SEQUENCE [LARGE SCALE GENOMIC DNA]</scope>
    <source>
        <strain evidence="7 8">DSM 12271</strain>
    </source>
</reference>